<dbReference type="InterPro" id="IPR001920">
    <property type="entry name" value="Asp/Glu_race"/>
</dbReference>
<keyword evidence="4" id="KW-1185">Reference proteome</keyword>
<dbReference type="Proteomes" id="UP001596439">
    <property type="component" value="Unassembled WGS sequence"/>
</dbReference>
<comment type="caution">
    <text evidence="3">The sequence shown here is derived from an EMBL/GenBank/DDBJ whole genome shotgun (WGS) entry which is preliminary data.</text>
</comment>
<proteinExistence type="inferred from homology"/>
<dbReference type="PROSITE" id="PS00923">
    <property type="entry name" value="ASP_GLU_RACEMASE_1"/>
    <property type="match status" value="1"/>
</dbReference>
<gene>
    <name evidence="3" type="ORF">ACFQO8_13055</name>
</gene>
<dbReference type="Gene3D" id="3.40.50.1860">
    <property type="match status" value="2"/>
</dbReference>
<keyword evidence="2" id="KW-0413">Isomerase</keyword>
<evidence type="ECO:0000256" key="1">
    <source>
        <dbReference type="ARBA" id="ARBA00007847"/>
    </source>
</evidence>
<protein>
    <submittedName>
        <fullName evidence="3">Aspartate/glutamate racemase family protein</fullName>
    </submittedName>
</protein>
<dbReference type="PANTHER" id="PTHR21198:SF7">
    <property type="entry name" value="ASPARTATE-GLUTAMATE RACEMASE FAMILY"/>
    <property type="match status" value="1"/>
</dbReference>
<dbReference type="InterPro" id="IPR015942">
    <property type="entry name" value="Asp/Glu/hydantoin_racemase"/>
</dbReference>
<dbReference type="PANTHER" id="PTHR21198">
    <property type="entry name" value="GLUTAMATE RACEMASE"/>
    <property type="match status" value="1"/>
</dbReference>
<dbReference type="SUPFAM" id="SSF53681">
    <property type="entry name" value="Aspartate/glutamate racemase"/>
    <property type="match status" value="2"/>
</dbReference>
<dbReference type="InterPro" id="IPR033134">
    <property type="entry name" value="Asp/Glu_racemase_AS_2"/>
</dbReference>
<dbReference type="PROSITE" id="PS00924">
    <property type="entry name" value="ASP_GLU_RACEMASE_2"/>
    <property type="match status" value="1"/>
</dbReference>
<comment type="similarity">
    <text evidence="1">Belongs to the aspartate/glutamate racemases family.</text>
</comment>
<name>A0ABW2PNM9_9BACL</name>
<evidence type="ECO:0000256" key="2">
    <source>
        <dbReference type="ARBA" id="ARBA00023235"/>
    </source>
</evidence>
<evidence type="ECO:0000313" key="3">
    <source>
        <dbReference type="EMBL" id="MFC7391063.1"/>
    </source>
</evidence>
<evidence type="ECO:0000313" key="4">
    <source>
        <dbReference type="Proteomes" id="UP001596439"/>
    </source>
</evidence>
<dbReference type="RefSeq" id="WP_214790564.1">
    <property type="nucleotide sequence ID" value="NZ_JANIEL010000026.1"/>
</dbReference>
<dbReference type="InterPro" id="IPR018187">
    <property type="entry name" value="Asp/Glu_racemase_AS_1"/>
</dbReference>
<dbReference type="Pfam" id="PF01177">
    <property type="entry name" value="Asp_Glu_race"/>
    <property type="match status" value="1"/>
</dbReference>
<accession>A0ABW2PNM9</accession>
<organism evidence="3 4">
    <name type="scientific">Exiguobacterium aestuarii</name>
    <dbReference type="NCBI Taxonomy" id="273527"/>
    <lineage>
        <taxon>Bacteria</taxon>
        <taxon>Bacillati</taxon>
        <taxon>Bacillota</taxon>
        <taxon>Bacilli</taxon>
        <taxon>Bacillales</taxon>
        <taxon>Bacillales Family XII. Incertae Sedis</taxon>
        <taxon>Exiguobacterium</taxon>
    </lineage>
</organism>
<dbReference type="NCBIfam" id="TIGR00035">
    <property type="entry name" value="asp_race"/>
    <property type="match status" value="1"/>
</dbReference>
<dbReference type="InterPro" id="IPR004380">
    <property type="entry name" value="Asp_race"/>
</dbReference>
<sequence length="232" mass="26466">MKKIGMLGGMSWESSLEYYRIMNEEVKSILGGTHSANCLLHSFDFHRIERLQHEGNWDELTRVMIHEALNLKKAGAELIVICTNTMHLMADAIEVATSLPVLHIADVTGQAIRQENLKKVALLGTRFTMESSFYRDLLKERYEIELMIPNEEDRQRIHDIIYDELIFGITTDESRLIYTRIIESLQVAGAEGVILGCTEIPLLIQQQHVSIPLFDTTYIHATAAVRKALEQQ</sequence>
<dbReference type="EMBL" id="JBHTCE010000003">
    <property type="protein sequence ID" value="MFC7391063.1"/>
    <property type="molecule type" value="Genomic_DNA"/>
</dbReference>
<reference evidence="4" key="1">
    <citation type="journal article" date="2019" name="Int. J. Syst. Evol. Microbiol.">
        <title>The Global Catalogue of Microorganisms (GCM) 10K type strain sequencing project: providing services to taxonomists for standard genome sequencing and annotation.</title>
        <authorList>
            <consortium name="The Broad Institute Genomics Platform"/>
            <consortium name="The Broad Institute Genome Sequencing Center for Infectious Disease"/>
            <person name="Wu L."/>
            <person name="Ma J."/>
        </authorList>
    </citation>
    <scope>NUCLEOTIDE SEQUENCE [LARGE SCALE GENOMIC DNA]</scope>
    <source>
        <strain evidence="4">CCUG 55590</strain>
    </source>
</reference>